<evidence type="ECO:0000313" key="2">
    <source>
        <dbReference type="EMBL" id="GKV24581.1"/>
    </source>
</evidence>
<dbReference type="Proteomes" id="UP001054252">
    <property type="component" value="Unassembled WGS sequence"/>
</dbReference>
<keyword evidence="1" id="KW-0175">Coiled coil</keyword>
<evidence type="ECO:0000313" key="3">
    <source>
        <dbReference type="Proteomes" id="UP001054252"/>
    </source>
</evidence>
<dbReference type="EMBL" id="BPVZ01000066">
    <property type="protein sequence ID" value="GKV24581.1"/>
    <property type="molecule type" value="Genomic_DNA"/>
</dbReference>
<evidence type="ECO:0000256" key="1">
    <source>
        <dbReference type="SAM" id="Coils"/>
    </source>
</evidence>
<organism evidence="2 3">
    <name type="scientific">Rubroshorea leprosula</name>
    <dbReference type="NCBI Taxonomy" id="152421"/>
    <lineage>
        <taxon>Eukaryota</taxon>
        <taxon>Viridiplantae</taxon>
        <taxon>Streptophyta</taxon>
        <taxon>Embryophyta</taxon>
        <taxon>Tracheophyta</taxon>
        <taxon>Spermatophyta</taxon>
        <taxon>Magnoliopsida</taxon>
        <taxon>eudicotyledons</taxon>
        <taxon>Gunneridae</taxon>
        <taxon>Pentapetalae</taxon>
        <taxon>rosids</taxon>
        <taxon>malvids</taxon>
        <taxon>Malvales</taxon>
        <taxon>Dipterocarpaceae</taxon>
        <taxon>Rubroshorea</taxon>
    </lineage>
</organism>
<sequence>MRKTGNASMEASTPHKEPEKEIIMKSNLRIVGEQNEQLKHENESLRMDNLLVDQNLQFQSKELNQLKSELDILNHEHKKQNELVKTLSDRLVCLSDLQNKNVELIRENLLLRQNSSLSLESIKLVEEHATLQLQNMILRAQKDALCGKLVRDGQLKKQSSMNNYQE</sequence>
<proteinExistence type="predicted"/>
<reference evidence="2 3" key="1">
    <citation type="journal article" date="2021" name="Commun. Biol.">
        <title>The genome of Shorea leprosula (Dipterocarpaceae) highlights the ecological relevance of drought in aseasonal tropical rainforests.</title>
        <authorList>
            <person name="Ng K.K.S."/>
            <person name="Kobayashi M.J."/>
            <person name="Fawcett J.A."/>
            <person name="Hatakeyama M."/>
            <person name="Paape T."/>
            <person name="Ng C.H."/>
            <person name="Ang C.C."/>
            <person name="Tnah L.H."/>
            <person name="Lee C.T."/>
            <person name="Nishiyama T."/>
            <person name="Sese J."/>
            <person name="O'Brien M.J."/>
            <person name="Copetti D."/>
            <person name="Mohd Noor M.I."/>
            <person name="Ong R.C."/>
            <person name="Putra M."/>
            <person name="Sireger I.Z."/>
            <person name="Indrioko S."/>
            <person name="Kosugi Y."/>
            <person name="Izuno A."/>
            <person name="Isagi Y."/>
            <person name="Lee S.L."/>
            <person name="Shimizu K.K."/>
        </authorList>
    </citation>
    <scope>NUCLEOTIDE SEQUENCE [LARGE SCALE GENOMIC DNA]</scope>
    <source>
        <strain evidence="2">214</strain>
    </source>
</reference>
<keyword evidence="3" id="KW-1185">Reference proteome</keyword>
<name>A0AAV5KJA5_9ROSI</name>
<gene>
    <name evidence="2" type="ORF">SLEP1_g34174</name>
</gene>
<feature type="coiled-coil region" evidence="1">
    <location>
        <begin position="28"/>
        <end position="114"/>
    </location>
</feature>
<dbReference type="AlphaFoldDB" id="A0AAV5KJA5"/>
<protein>
    <submittedName>
        <fullName evidence="2">Uncharacterized protein</fullName>
    </submittedName>
</protein>
<accession>A0AAV5KJA5</accession>
<comment type="caution">
    <text evidence="2">The sequence shown here is derived from an EMBL/GenBank/DDBJ whole genome shotgun (WGS) entry which is preliminary data.</text>
</comment>